<keyword evidence="1" id="KW-0812">Transmembrane</keyword>
<comment type="caution">
    <text evidence="2">The sequence shown here is derived from an EMBL/GenBank/DDBJ whole genome shotgun (WGS) entry which is preliminary data.</text>
</comment>
<evidence type="ECO:0000256" key="1">
    <source>
        <dbReference type="SAM" id="Phobius"/>
    </source>
</evidence>
<accession>A0A1G2EUG3</accession>
<dbReference type="Proteomes" id="UP000177486">
    <property type="component" value="Unassembled WGS sequence"/>
</dbReference>
<evidence type="ECO:0000313" key="3">
    <source>
        <dbReference type="Proteomes" id="UP000177486"/>
    </source>
</evidence>
<dbReference type="EMBL" id="MHMQ01000036">
    <property type="protein sequence ID" value="OGZ29445.1"/>
    <property type="molecule type" value="Genomic_DNA"/>
</dbReference>
<organism evidence="2 3">
    <name type="scientific">Candidatus Niyogibacteria bacterium RIFCSPLOWO2_01_FULL_45_48</name>
    <dbReference type="NCBI Taxonomy" id="1801724"/>
    <lineage>
        <taxon>Bacteria</taxon>
        <taxon>Candidatus Niyogiibacteriota</taxon>
    </lineage>
</organism>
<gene>
    <name evidence="2" type="ORF">A2931_01530</name>
</gene>
<proteinExistence type="predicted"/>
<name>A0A1G2EUG3_9BACT</name>
<keyword evidence="1" id="KW-0472">Membrane</keyword>
<sequence length="87" mass="10369">MVFKKPQLINRPAPREAVFYFFNIPHIRTNKRIVMMRGFLFFAPVYIIDLDFLRTLTYYGRRNGLVEEPKNARGKFGQKGTFSYPVY</sequence>
<dbReference type="AlphaFoldDB" id="A0A1G2EUG3"/>
<protein>
    <submittedName>
        <fullName evidence="2">Uncharacterized protein</fullName>
    </submittedName>
</protein>
<keyword evidence="1" id="KW-1133">Transmembrane helix</keyword>
<feature type="transmembrane region" description="Helical" evidence="1">
    <location>
        <begin position="34"/>
        <end position="53"/>
    </location>
</feature>
<evidence type="ECO:0000313" key="2">
    <source>
        <dbReference type="EMBL" id="OGZ29445.1"/>
    </source>
</evidence>
<reference evidence="2 3" key="1">
    <citation type="journal article" date="2016" name="Nat. Commun.">
        <title>Thousands of microbial genomes shed light on interconnected biogeochemical processes in an aquifer system.</title>
        <authorList>
            <person name="Anantharaman K."/>
            <person name="Brown C.T."/>
            <person name="Hug L.A."/>
            <person name="Sharon I."/>
            <person name="Castelle C.J."/>
            <person name="Probst A.J."/>
            <person name="Thomas B.C."/>
            <person name="Singh A."/>
            <person name="Wilkins M.J."/>
            <person name="Karaoz U."/>
            <person name="Brodie E.L."/>
            <person name="Williams K.H."/>
            <person name="Hubbard S.S."/>
            <person name="Banfield J.F."/>
        </authorList>
    </citation>
    <scope>NUCLEOTIDE SEQUENCE [LARGE SCALE GENOMIC DNA]</scope>
</reference>